<evidence type="ECO:0000313" key="1">
    <source>
        <dbReference type="EMBL" id="KAL0405960.1"/>
    </source>
</evidence>
<reference evidence="1" key="2">
    <citation type="journal article" date="2024" name="Plant">
        <title>Genomic evolution and insights into agronomic trait innovations of Sesamum species.</title>
        <authorList>
            <person name="Miao H."/>
            <person name="Wang L."/>
            <person name="Qu L."/>
            <person name="Liu H."/>
            <person name="Sun Y."/>
            <person name="Le M."/>
            <person name="Wang Q."/>
            <person name="Wei S."/>
            <person name="Zheng Y."/>
            <person name="Lin W."/>
            <person name="Duan Y."/>
            <person name="Cao H."/>
            <person name="Xiong S."/>
            <person name="Wang X."/>
            <person name="Wei L."/>
            <person name="Li C."/>
            <person name="Ma Q."/>
            <person name="Ju M."/>
            <person name="Zhao R."/>
            <person name="Li G."/>
            <person name="Mu C."/>
            <person name="Tian Q."/>
            <person name="Mei H."/>
            <person name="Zhang T."/>
            <person name="Gao T."/>
            <person name="Zhang H."/>
        </authorList>
    </citation>
    <scope>NUCLEOTIDE SEQUENCE</scope>
    <source>
        <strain evidence="1">KEN1</strain>
    </source>
</reference>
<name>A0AAW2TNH1_9LAMI</name>
<dbReference type="EMBL" id="JACGWN010000014">
    <property type="protein sequence ID" value="KAL0405960.1"/>
    <property type="molecule type" value="Genomic_DNA"/>
</dbReference>
<protein>
    <recommendedName>
        <fullName evidence="2">Reverse transcriptase zinc-binding domain-containing protein</fullName>
    </recommendedName>
</protein>
<reference evidence="1" key="1">
    <citation type="submission" date="2020-06" db="EMBL/GenBank/DDBJ databases">
        <authorList>
            <person name="Li T."/>
            <person name="Hu X."/>
            <person name="Zhang T."/>
            <person name="Song X."/>
            <person name="Zhang H."/>
            <person name="Dai N."/>
            <person name="Sheng W."/>
            <person name="Hou X."/>
            <person name="Wei L."/>
        </authorList>
    </citation>
    <scope>NUCLEOTIDE SEQUENCE</scope>
    <source>
        <strain evidence="1">KEN1</strain>
        <tissue evidence="1">Leaf</tissue>
    </source>
</reference>
<evidence type="ECO:0008006" key="2">
    <source>
        <dbReference type="Google" id="ProtNLM"/>
    </source>
</evidence>
<gene>
    <name evidence="1" type="ORF">Slati_3909900</name>
</gene>
<comment type="caution">
    <text evidence="1">The sequence shown here is derived from an EMBL/GenBank/DDBJ whole genome shotgun (WGS) entry which is preliminary data.</text>
</comment>
<proteinExistence type="predicted"/>
<accession>A0AAW2TNH1</accession>
<dbReference type="AlphaFoldDB" id="A0AAW2TNH1"/>
<sequence length="205" mass="23453">MQATVDELIMEGGNWNVEMLQSTFRQVDVEAILAIPLGVSDQDLLPWHFEKHGSNSVRTGYKILRLGLIFGIEASSSGSLLFTPANWNFVWKESVPRKVCLFTWRACRNLPQHGPTYLAEGHCVVAVVRGVIPRGRTSYIHCWVVTLRDWSGPYHTFRGSISCDHEDPELWFWSLHRNLDKSLTAVPFSSVGCFGWHEINYFLRM</sequence>
<organism evidence="1">
    <name type="scientific">Sesamum latifolium</name>
    <dbReference type="NCBI Taxonomy" id="2727402"/>
    <lineage>
        <taxon>Eukaryota</taxon>
        <taxon>Viridiplantae</taxon>
        <taxon>Streptophyta</taxon>
        <taxon>Embryophyta</taxon>
        <taxon>Tracheophyta</taxon>
        <taxon>Spermatophyta</taxon>
        <taxon>Magnoliopsida</taxon>
        <taxon>eudicotyledons</taxon>
        <taxon>Gunneridae</taxon>
        <taxon>Pentapetalae</taxon>
        <taxon>asterids</taxon>
        <taxon>lamiids</taxon>
        <taxon>Lamiales</taxon>
        <taxon>Pedaliaceae</taxon>
        <taxon>Sesamum</taxon>
    </lineage>
</organism>